<feature type="compositionally biased region" description="Basic and acidic residues" evidence="1">
    <location>
        <begin position="136"/>
        <end position="146"/>
    </location>
</feature>
<reference evidence="2" key="1">
    <citation type="submission" date="2021-04" db="EMBL/GenBank/DDBJ databases">
        <title>Draft genome sequence data of methanotrophic Methylovulum sp. strain S1L and Methylomonas sp. strain S2AM isolated from boreal lake water columns.</title>
        <authorList>
            <person name="Rissanen A.J."/>
            <person name="Mangayil R."/>
            <person name="Svenning M.M."/>
            <person name="Khanongnuch R."/>
        </authorList>
    </citation>
    <scope>NUCLEOTIDE SEQUENCE</scope>
    <source>
        <strain evidence="2">S2AM</strain>
    </source>
</reference>
<evidence type="ECO:0000313" key="3">
    <source>
        <dbReference type="Proteomes" id="UP000676649"/>
    </source>
</evidence>
<feature type="region of interest" description="Disordered" evidence="1">
    <location>
        <begin position="132"/>
        <end position="168"/>
    </location>
</feature>
<protein>
    <recommendedName>
        <fullName evidence="4">Alpha/beta hydrolase</fullName>
    </recommendedName>
</protein>
<proteinExistence type="predicted"/>
<organism evidence="2 3">
    <name type="scientific">Methylomonas paludis</name>
    <dbReference type="NCBI Taxonomy" id="1173101"/>
    <lineage>
        <taxon>Bacteria</taxon>
        <taxon>Pseudomonadati</taxon>
        <taxon>Pseudomonadota</taxon>
        <taxon>Gammaproteobacteria</taxon>
        <taxon>Methylococcales</taxon>
        <taxon>Methylococcaceae</taxon>
        <taxon>Methylomonas</taxon>
    </lineage>
</organism>
<dbReference type="InterPro" id="IPR029058">
    <property type="entry name" value="AB_hydrolase_fold"/>
</dbReference>
<feature type="compositionally biased region" description="Gly residues" evidence="1">
    <location>
        <begin position="362"/>
        <end position="381"/>
    </location>
</feature>
<dbReference type="SUPFAM" id="SSF53474">
    <property type="entry name" value="alpha/beta-Hydrolases"/>
    <property type="match status" value="1"/>
</dbReference>
<evidence type="ECO:0000256" key="1">
    <source>
        <dbReference type="SAM" id="MobiDB-lite"/>
    </source>
</evidence>
<evidence type="ECO:0000313" key="2">
    <source>
        <dbReference type="EMBL" id="QWF71915.1"/>
    </source>
</evidence>
<feature type="region of interest" description="Disordered" evidence="1">
    <location>
        <begin position="356"/>
        <end position="384"/>
    </location>
</feature>
<feature type="region of interest" description="Disordered" evidence="1">
    <location>
        <begin position="329"/>
        <end position="348"/>
    </location>
</feature>
<sequence length="437" mass="47178">MLINTTQTRISLLMVLGLTFCLQSGCSSKPAKPSPEEQLQKLTDSLDNGGYASAGRQTIDSRRETWNDDTAQLDVVMTAPNNAGKYPLLVYLPSLGETADAAKLWRETWAKAGYAVFSMQPQAIGQALQELGPARGGKDEADAADNKDDESTDPDSEEGNKARRSKSARSSELRYLGHEYFAVDNLKLRMAQLFWAYQQLKTRAEQGQPLYQSADFSKVILVGYDLGAQTVAAVLGEDFKVSLPVDSRLQASAAILLSPSIDLAEGNVRNRFQKLKMPLLVISGQEDNDPYAISSASVRAAVWEFSPPGDKYLLSLTGNIHELLAGTELGGGMPGKPEKDDSSWFGLGGKNNDDYAGQPLQYGGGRSGGPGGGGPGRGRPGQGKFINAELGYKEVAAVLSASTAFLDAQVKNDEFAQYWLKDHASKWLDRAGTLKVR</sequence>
<gene>
    <name evidence="2" type="ORF">KEF85_05510</name>
</gene>
<dbReference type="AlphaFoldDB" id="A0A975R9Y6"/>
<dbReference type="KEGG" id="mpad:KEF85_05510"/>
<dbReference type="EMBL" id="CP073754">
    <property type="protein sequence ID" value="QWF71915.1"/>
    <property type="molecule type" value="Genomic_DNA"/>
</dbReference>
<feature type="compositionally biased region" description="Acidic residues" evidence="1">
    <location>
        <begin position="147"/>
        <end position="157"/>
    </location>
</feature>
<dbReference type="Proteomes" id="UP000676649">
    <property type="component" value="Chromosome"/>
</dbReference>
<accession>A0A975R9Y6</accession>
<keyword evidence="3" id="KW-1185">Reference proteome</keyword>
<dbReference type="Gene3D" id="3.40.50.1820">
    <property type="entry name" value="alpha/beta hydrolase"/>
    <property type="match status" value="1"/>
</dbReference>
<dbReference type="RefSeq" id="WP_215583744.1">
    <property type="nucleotide sequence ID" value="NZ_CP073754.1"/>
</dbReference>
<name>A0A975R9Y6_9GAMM</name>
<evidence type="ECO:0008006" key="4">
    <source>
        <dbReference type="Google" id="ProtNLM"/>
    </source>
</evidence>